<protein>
    <submittedName>
        <fullName evidence="1">Uncharacterized protein</fullName>
    </submittedName>
</protein>
<name>A0ACC0QC35_9HYPO</name>
<dbReference type="Proteomes" id="UP001065298">
    <property type="component" value="Chromosome 15"/>
</dbReference>
<dbReference type="EMBL" id="CM046517">
    <property type="protein sequence ID" value="KAI8648207.1"/>
    <property type="molecule type" value="Genomic_DNA"/>
</dbReference>
<keyword evidence="2" id="KW-1185">Reference proteome</keyword>
<sequence length="202" mass="22232">MVRTAWTVASSGGAYVTTAYSDAMVKVFGPDTPYDDFRPVIPLVVHIELWEPGLELAVSDIDRLQPLIPDLDLGDAAKKKKQMLIDKAKMLSDLNSIEYAQIYLCGISSSLKPNHDSMIDEATKNGDDTSWLSDMGGDVQVDDEDQSGSSKALKEIANAYSNTNAIYEIISLDGELFGESSKRMTDEIEHLNKAIKLLEQNL</sequence>
<proteinExistence type="predicted"/>
<accession>A0ACC0QC35</accession>
<organism evidence="1 2">
    <name type="scientific">Fusarium keratoplasticum</name>
    <dbReference type="NCBI Taxonomy" id="1328300"/>
    <lineage>
        <taxon>Eukaryota</taxon>
        <taxon>Fungi</taxon>
        <taxon>Dikarya</taxon>
        <taxon>Ascomycota</taxon>
        <taxon>Pezizomycotina</taxon>
        <taxon>Sordariomycetes</taxon>
        <taxon>Hypocreomycetidae</taxon>
        <taxon>Hypocreales</taxon>
        <taxon>Nectriaceae</taxon>
        <taxon>Fusarium</taxon>
        <taxon>Fusarium solani species complex</taxon>
    </lineage>
</organism>
<evidence type="ECO:0000313" key="2">
    <source>
        <dbReference type="Proteomes" id="UP001065298"/>
    </source>
</evidence>
<reference evidence="1" key="1">
    <citation type="submission" date="2022-06" db="EMBL/GenBank/DDBJ databases">
        <title>Fusarium solani species complex genomes reveal bases of compartmentalisation and animal pathogenesis.</title>
        <authorList>
            <person name="Tsai I.J."/>
        </authorList>
    </citation>
    <scope>NUCLEOTIDE SEQUENCE</scope>
    <source>
        <strain evidence="1">Fu6.1</strain>
    </source>
</reference>
<evidence type="ECO:0000313" key="1">
    <source>
        <dbReference type="EMBL" id="KAI8648207.1"/>
    </source>
</evidence>
<comment type="caution">
    <text evidence="1">The sequence shown here is derived from an EMBL/GenBank/DDBJ whole genome shotgun (WGS) entry which is preliminary data.</text>
</comment>
<gene>
    <name evidence="1" type="ORF">NCS57_01488600</name>
</gene>